<dbReference type="InterPro" id="IPR027417">
    <property type="entry name" value="P-loop_NTPase"/>
</dbReference>
<dbReference type="EMBL" id="JADGJH010000626">
    <property type="protein sequence ID" value="KAJ3125183.1"/>
    <property type="molecule type" value="Genomic_DNA"/>
</dbReference>
<comment type="caution">
    <text evidence="4">The sequence shown here is derived from an EMBL/GenBank/DDBJ whole genome shotgun (WGS) entry which is preliminary data.</text>
</comment>
<proteinExistence type="predicted"/>
<dbReference type="GO" id="GO:0005525">
    <property type="term" value="F:GTP binding"/>
    <property type="evidence" value="ECO:0007669"/>
    <property type="project" value="UniProtKB-KW"/>
</dbReference>
<protein>
    <recommendedName>
        <fullName evidence="6">F-box domain-containing protein</fullName>
    </recommendedName>
</protein>
<evidence type="ECO:0000256" key="3">
    <source>
        <dbReference type="PIRSR" id="PIRSR606689-1"/>
    </source>
</evidence>
<reference evidence="4" key="1">
    <citation type="submission" date="2020-05" db="EMBL/GenBank/DDBJ databases">
        <title>Phylogenomic resolution of chytrid fungi.</title>
        <authorList>
            <person name="Stajich J.E."/>
            <person name="Amses K."/>
            <person name="Simmons R."/>
            <person name="Seto K."/>
            <person name="Myers J."/>
            <person name="Bonds A."/>
            <person name="Quandt C.A."/>
            <person name="Barry K."/>
            <person name="Liu P."/>
            <person name="Grigoriev I."/>
            <person name="Longcore J.E."/>
            <person name="James T.Y."/>
        </authorList>
    </citation>
    <scope>NUCLEOTIDE SEQUENCE</scope>
    <source>
        <strain evidence="4">JEL0513</strain>
    </source>
</reference>
<evidence type="ECO:0000256" key="2">
    <source>
        <dbReference type="ARBA" id="ARBA00023134"/>
    </source>
</evidence>
<sequence>MMCSTNSNKEDNKNVVLSSIQDLLLSLQTQISSIQSQTVAIQSQFATYQPQLLQTTKQSANLNQPGDEESAALSRLCTDLAKFKIQMDGMESNLSLGYLRVSFQIKHILDPSSRSRCKLTDLQPELISRIFALIRPEEVYEFRFLSKAFHACLNSEHFELMNLENYPKENEGKIVMSPTNLISLKSMKLEEVLIFEFCGATVSENMQKLQLTAQIIKIDYQDAIGIIFVVDSTNHETIDEARIVLHAQLQFAELTHASLLIFANKQDLPNAMNSQEISDRLSLNNLDARRSWHIQECSATSRDGLLNGMDWLASHCKKLKRRTKI</sequence>
<keyword evidence="2 3" id="KW-0342">GTP-binding</keyword>
<dbReference type="Gene3D" id="3.40.50.300">
    <property type="entry name" value="P-loop containing nucleotide triphosphate hydrolases"/>
    <property type="match status" value="1"/>
</dbReference>
<keyword evidence="5" id="KW-1185">Reference proteome</keyword>
<dbReference type="SUPFAM" id="SSF52540">
    <property type="entry name" value="P-loop containing nucleoside triphosphate hydrolases"/>
    <property type="match status" value="1"/>
</dbReference>
<organism evidence="4 5">
    <name type="scientific">Physocladia obscura</name>
    <dbReference type="NCBI Taxonomy" id="109957"/>
    <lineage>
        <taxon>Eukaryota</taxon>
        <taxon>Fungi</taxon>
        <taxon>Fungi incertae sedis</taxon>
        <taxon>Chytridiomycota</taxon>
        <taxon>Chytridiomycota incertae sedis</taxon>
        <taxon>Chytridiomycetes</taxon>
        <taxon>Chytridiales</taxon>
        <taxon>Chytriomycetaceae</taxon>
        <taxon>Physocladia</taxon>
    </lineage>
</organism>
<name>A0AAD5XHC3_9FUNG</name>
<evidence type="ECO:0000256" key="1">
    <source>
        <dbReference type="ARBA" id="ARBA00022741"/>
    </source>
</evidence>
<evidence type="ECO:0008006" key="6">
    <source>
        <dbReference type="Google" id="ProtNLM"/>
    </source>
</evidence>
<dbReference type="AlphaFoldDB" id="A0AAD5XHC3"/>
<gene>
    <name evidence="4" type="ORF">HK100_010942</name>
</gene>
<dbReference type="Proteomes" id="UP001211907">
    <property type="component" value="Unassembled WGS sequence"/>
</dbReference>
<evidence type="ECO:0000313" key="4">
    <source>
        <dbReference type="EMBL" id="KAJ3125183.1"/>
    </source>
</evidence>
<feature type="binding site" evidence="3">
    <location>
        <begin position="264"/>
        <end position="267"/>
    </location>
    <ligand>
        <name>GTP</name>
        <dbReference type="ChEBI" id="CHEBI:37565"/>
    </ligand>
</feature>
<dbReference type="InterPro" id="IPR024156">
    <property type="entry name" value="Small_GTPase_ARF"/>
</dbReference>
<dbReference type="InterPro" id="IPR006689">
    <property type="entry name" value="Small_GTPase_ARF/SAR"/>
</dbReference>
<evidence type="ECO:0000313" key="5">
    <source>
        <dbReference type="Proteomes" id="UP001211907"/>
    </source>
</evidence>
<keyword evidence="1 3" id="KW-0547">Nucleotide-binding</keyword>
<accession>A0AAD5XHC3</accession>
<dbReference type="PROSITE" id="PS51417">
    <property type="entry name" value="ARF"/>
    <property type="match status" value="1"/>
</dbReference>
<dbReference type="Pfam" id="PF00025">
    <property type="entry name" value="Arf"/>
    <property type="match status" value="1"/>
</dbReference>
<dbReference type="PANTHER" id="PTHR11711">
    <property type="entry name" value="ADP RIBOSYLATION FACTOR-RELATED"/>
    <property type="match status" value="1"/>
</dbReference>
<dbReference type="SMART" id="SM00177">
    <property type="entry name" value="ARF"/>
    <property type="match status" value="1"/>
</dbReference>
<dbReference type="GO" id="GO:0003924">
    <property type="term" value="F:GTPase activity"/>
    <property type="evidence" value="ECO:0007669"/>
    <property type="project" value="InterPro"/>
</dbReference>